<evidence type="ECO:0000256" key="3">
    <source>
        <dbReference type="ARBA" id="ARBA00022480"/>
    </source>
</evidence>
<dbReference type="InterPro" id="IPR007960">
    <property type="entry name" value="TAS2R"/>
</dbReference>
<evidence type="ECO:0000256" key="1">
    <source>
        <dbReference type="ARBA" id="ARBA00004141"/>
    </source>
</evidence>
<evidence type="ECO:0000313" key="16">
    <source>
        <dbReference type="Proteomes" id="UP000005225"/>
    </source>
</evidence>
<dbReference type="GO" id="GO:0005886">
    <property type="term" value="C:plasma membrane"/>
    <property type="evidence" value="ECO:0007669"/>
    <property type="project" value="UniProtKB-ARBA"/>
</dbReference>
<comment type="subcellular location">
    <subcellularLocation>
        <location evidence="1 13">Membrane</location>
        <topology evidence="1 13">Multi-pass membrane protein</topology>
    </subcellularLocation>
</comment>
<keyword evidence="4 13" id="KW-0716">Sensory transduction</keyword>
<evidence type="ECO:0000313" key="15">
    <source>
        <dbReference type="Ensembl" id="ENSOGAP00000014391.2"/>
    </source>
</evidence>
<evidence type="ECO:0000256" key="9">
    <source>
        <dbReference type="ARBA" id="ARBA00023170"/>
    </source>
</evidence>
<gene>
    <name evidence="15" type="primary">TAS2R1</name>
</gene>
<organism evidence="15 16">
    <name type="scientific">Otolemur garnettii</name>
    <name type="common">Small-eared galago</name>
    <name type="synonym">Garnett's greater bushbaby</name>
    <dbReference type="NCBI Taxonomy" id="30611"/>
    <lineage>
        <taxon>Eukaryota</taxon>
        <taxon>Metazoa</taxon>
        <taxon>Chordata</taxon>
        <taxon>Craniata</taxon>
        <taxon>Vertebrata</taxon>
        <taxon>Euteleostomi</taxon>
        <taxon>Mammalia</taxon>
        <taxon>Eutheria</taxon>
        <taxon>Euarchontoglires</taxon>
        <taxon>Primates</taxon>
        <taxon>Strepsirrhini</taxon>
        <taxon>Lorisiformes</taxon>
        <taxon>Galagidae</taxon>
        <taxon>Otolemur</taxon>
    </lineage>
</organism>
<keyword evidence="5 13" id="KW-0812">Transmembrane</keyword>
<evidence type="ECO:0000256" key="2">
    <source>
        <dbReference type="ARBA" id="ARBA00007376"/>
    </source>
</evidence>
<comment type="similarity">
    <text evidence="2 12">Belongs to the G-protein coupled receptor T2R family.</text>
</comment>
<dbReference type="EMBL" id="AAQR03064892">
    <property type="status" value="NOT_ANNOTATED_CDS"/>
    <property type="molecule type" value="Genomic_DNA"/>
</dbReference>
<dbReference type="GO" id="GO:0033038">
    <property type="term" value="F:bitter taste receptor activity"/>
    <property type="evidence" value="ECO:0007669"/>
    <property type="project" value="Ensembl"/>
</dbReference>
<keyword evidence="7 13" id="KW-0297">G-protein coupled receptor</keyword>
<dbReference type="CDD" id="cd15016">
    <property type="entry name" value="7tm_TAS2R1"/>
    <property type="match status" value="1"/>
</dbReference>
<evidence type="ECO:0000256" key="13">
    <source>
        <dbReference type="RuleBase" id="RU004424"/>
    </source>
</evidence>
<keyword evidence="8 13" id="KW-0472">Membrane</keyword>
<name>H0XEL3_OTOGA</name>
<reference evidence="16" key="1">
    <citation type="submission" date="2011-03" db="EMBL/GenBank/DDBJ databases">
        <title>Version 3 of the genome sequence of Otolemur garnettii (Bushbaby).</title>
        <authorList>
            <consortium name="The Broad Institute Genome Sequencing Platform"/>
            <person name="Di Palma F."/>
            <person name="Johnson J."/>
            <person name="Lander E.S."/>
            <person name="Lindblad-Toh K."/>
            <person name="Jaffe D.B."/>
            <person name="Gnerre S."/>
            <person name="MacCallum I."/>
            <person name="Przybylski D."/>
            <person name="Ribeiro F.J."/>
            <person name="Burton J.N."/>
            <person name="Walker B.J."/>
            <person name="Sharpe T."/>
            <person name="Hall G."/>
        </authorList>
    </citation>
    <scope>NUCLEOTIDE SEQUENCE [LARGE SCALE GENOMIC DNA]</scope>
</reference>
<dbReference type="PANTHER" id="PTHR11394:SF149">
    <property type="entry name" value="TASTE RECEPTOR TYPE 2 MEMBER 1"/>
    <property type="match status" value="1"/>
</dbReference>
<feature type="transmembrane region" description="Helical" evidence="14">
    <location>
        <begin position="106"/>
        <end position="133"/>
    </location>
</feature>
<dbReference type="eggNOG" id="ENOG502S2SI">
    <property type="taxonomic scope" value="Eukaryota"/>
</dbReference>
<dbReference type="GO" id="GO:0004930">
    <property type="term" value="F:G protein-coupled receptor activity"/>
    <property type="evidence" value="ECO:0007669"/>
    <property type="project" value="UniProtKB-KW"/>
</dbReference>
<evidence type="ECO:0000256" key="5">
    <source>
        <dbReference type="ARBA" id="ARBA00022692"/>
    </source>
</evidence>
<evidence type="ECO:0000256" key="12">
    <source>
        <dbReference type="RuleBase" id="RU004423"/>
    </source>
</evidence>
<evidence type="ECO:0000256" key="14">
    <source>
        <dbReference type="SAM" id="Phobius"/>
    </source>
</evidence>
<dbReference type="GeneTree" id="ENSGT01150000286961"/>
<dbReference type="Gene3D" id="1.20.1070.10">
    <property type="entry name" value="Rhodopsin 7-helix transmembrane proteins"/>
    <property type="match status" value="1"/>
</dbReference>
<dbReference type="FunFam" id="1.20.1070.10:FF:000055">
    <property type="entry name" value="Taste receptor type 2"/>
    <property type="match status" value="1"/>
</dbReference>
<proteinExistence type="inferred from homology"/>
<keyword evidence="3 13" id="KW-0919">Taste</keyword>
<dbReference type="HOGENOM" id="CLU_072337_1_1_1"/>
<feature type="transmembrane region" description="Helical" evidence="14">
    <location>
        <begin position="153"/>
        <end position="182"/>
    </location>
</feature>
<keyword evidence="11 13" id="KW-0807">Transducer</keyword>
<dbReference type="FunCoup" id="H0XEL3">
    <property type="interactions" value="426"/>
</dbReference>
<evidence type="ECO:0000256" key="7">
    <source>
        <dbReference type="ARBA" id="ARBA00023040"/>
    </source>
</evidence>
<evidence type="ECO:0000256" key="11">
    <source>
        <dbReference type="ARBA" id="ARBA00023224"/>
    </source>
</evidence>
<evidence type="ECO:0000256" key="10">
    <source>
        <dbReference type="ARBA" id="ARBA00023180"/>
    </source>
</evidence>
<accession>H0XEL3</accession>
<feature type="transmembrane region" description="Helical" evidence="14">
    <location>
        <begin position="63"/>
        <end position="86"/>
    </location>
</feature>
<evidence type="ECO:0000256" key="8">
    <source>
        <dbReference type="ARBA" id="ARBA00023136"/>
    </source>
</evidence>
<dbReference type="PANTHER" id="PTHR11394">
    <property type="entry name" value="TASTE RECEPTOR TYPE 2"/>
    <property type="match status" value="1"/>
</dbReference>
<dbReference type="Ensembl" id="ENSOGAT00000016078.2">
    <property type="protein sequence ID" value="ENSOGAP00000014391.2"/>
    <property type="gene ID" value="ENSOGAG00000016076.2"/>
</dbReference>
<dbReference type="Proteomes" id="UP000005225">
    <property type="component" value="Unassembled WGS sequence"/>
</dbReference>
<dbReference type="AlphaFoldDB" id="H0XEL3"/>
<protein>
    <recommendedName>
        <fullName evidence="13">Taste receptor type 2</fullName>
    </recommendedName>
</protein>
<dbReference type="InParanoid" id="H0XEL3"/>
<dbReference type="STRING" id="30611.ENSOGAP00000014391"/>
<feature type="transmembrane region" description="Helical" evidence="14">
    <location>
        <begin position="240"/>
        <end position="261"/>
    </location>
</feature>
<keyword evidence="10" id="KW-0325">Glycoprotein</keyword>
<keyword evidence="6 14" id="KW-1133">Transmembrane helix</keyword>
<dbReference type="OMA" id="KQRKMIP"/>
<keyword evidence="9 13" id="KW-0675">Receptor</keyword>
<reference evidence="15" key="2">
    <citation type="submission" date="2025-08" db="UniProtKB">
        <authorList>
            <consortium name="Ensembl"/>
        </authorList>
    </citation>
    <scope>IDENTIFICATION</scope>
</reference>
<feature type="transmembrane region" description="Helical" evidence="14">
    <location>
        <begin position="203"/>
        <end position="228"/>
    </location>
</feature>
<keyword evidence="16" id="KW-1185">Reference proteome</keyword>
<reference evidence="15" key="3">
    <citation type="submission" date="2025-09" db="UniProtKB">
        <authorList>
            <consortium name="Ensembl"/>
        </authorList>
    </citation>
    <scope>IDENTIFICATION</scope>
</reference>
<evidence type="ECO:0000256" key="6">
    <source>
        <dbReference type="ARBA" id="ARBA00022989"/>
    </source>
</evidence>
<dbReference type="Pfam" id="PF05296">
    <property type="entry name" value="TAS2R"/>
    <property type="match status" value="1"/>
</dbReference>
<evidence type="ECO:0000256" key="4">
    <source>
        <dbReference type="ARBA" id="ARBA00022606"/>
    </source>
</evidence>
<sequence length="286" mass="32591">GILANSIIVVVNGIGLVKWKRMPPLDLLLSCLALSRICLQGTILHFCLTVLSLTEVFRFSRNFVAYLFVSESELWLATWLGVFYCAKIANISHPFFFWLKMRITKLVPWLILGSLFYASATCVLHSNYQWIIAQNFSVTFVFKNTVAQMKEKFALQFFLLIVEVSIPLFIFLAAGLLLVFSLGRHTQQMRNRAAGAGDTHRYASVQAMLSILSFLILYFSHFIAIALLTLENFQYGSLNILFFILMFGTYPSAHSIILILGNPKLKQNAKKFFLHNLLLFQRGELI</sequence>
<dbReference type="SUPFAM" id="SSF81321">
    <property type="entry name" value="Family A G protein-coupled receptor-like"/>
    <property type="match status" value="1"/>
</dbReference>